<dbReference type="Pfam" id="PF03016">
    <property type="entry name" value="Exostosin_GT47"/>
    <property type="match status" value="1"/>
</dbReference>
<dbReference type="Proteomes" id="UP000827889">
    <property type="component" value="Chromosome 4"/>
</dbReference>
<comment type="subcellular location">
    <subcellularLocation>
        <location evidence="1">Golgi apparatus membrane</location>
        <topology evidence="1">Single-pass type II membrane protein</topology>
    </subcellularLocation>
</comment>
<dbReference type="GO" id="GO:0016757">
    <property type="term" value="F:glycosyltransferase activity"/>
    <property type="evidence" value="ECO:0007669"/>
    <property type="project" value="UniProtKB-KW"/>
</dbReference>
<sequence length="642" mass="73179">MRRLLFITGIFVTALVVFQYSTLPHGRTGFAFVVGGGVGSTVVAMSNANISDNSKSPDSYILHEESDEFAGSDSEEESSFQNMGVKDADKALRNSDDSFSPHKSSNLNENSISMMSVHHEKDLQSGNHDDVNIVSTVEEATNPITISRKVEDAGKDMVSSVNFTSLPLSPAKSPAQSLPDEDADLRSISEFRTDFSNISNFGIPAKQEAKRNANKLRVVSATLGDKSTMARALKRLNVKPMLISEMVSLLRQSAGSSNSSRPRWSSVRDRELLYAKLEIQKAPITANTAGLTGYVFRNVSQFKRSYELMEKTLKVYVYREGEKPIFHQPKMRGIYSSEGWFMKLMEGNKKFVVRDPRKAHLFYLPFSSQMLRKTLDNNNSQSHRDLEGYLKNYVDLISGKYRFWNRSRGADHFLVACHDWASKITRQPLGNCIRALCNANVARGFIIGKDTTLPVTYVRSVEDPGRDIGGKPPIQRAILAFFAGSMHGYLRPILRHYWENKEADMKILGPMPRDIDGKRAYREYMKSSRYCICARGYEVHTPRIIEAIFYECIPVIISDNYVPPFLEVLNWEAFSLFVKESDVPKLRDILLSIPEEEYLRMQMGVRMVQKHFIWHKKPTKYDLFHMVLHSIWHNRIFQLKTR</sequence>
<evidence type="ECO:0000313" key="7">
    <source>
        <dbReference type="Proteomes" id="UP000827889"/>
    </source>
</evidence>
<dbReference type="PANTHER" id="PTHR11062">
    <property type="entry name" value="EXOSTOSIN HEPARAN SULFATE GLYCOSYLTRANSFERASE -RELATED"/>
    <property type="match status" value="1"/>
</dbReference>
<feature type="domain" description="Exostosin GT47" evidence="6">
    <location>
        <begin position="310"/>
        <end position="591"/>
    </location>
</feature>
<gene>
    <name evidence="8 9" type="primary">LOC115740709</name>
</gene>
<evidence type="ECO:0000313" key="8">
    <source>
        <dbReference type="RefSeq" id="XP_030530136.1"/>
    </source>
</evidence>
<keyword evidence="5" id="KW-0333">Golgi apparatus</keyword>
<evidence type="ECO:0000259" key="6">
    <source>
        <dbReference type="Pfam" id="PF03016"/>
    </source>
</evidence>
<evidence type="ECO:0000256" key="1">
    <source>
        <dbReference type="ARBA" id="ARBA00004323"/>
    </source>
</evidence>
<evidence type="ECO:0000256" key="2">
    <source>
        <dbReference type="ARBA" id="ARBA00010271"/>
    </source>
</evidence>
<reference evidence="8 9" key="1">
    <citation type="submission" date="2025-04" db="UniProtKB">
        <authorList>
            <consortium name="RefSeq"/>
        </authorList>
    </citation>
    <scope>IDENTIFICATION</scope>
</reference>
<keyword evidence="7" id="KW-1185">Reference proteome</keyword>
<dbReference type="GO" id="GO:0000139">
    <property type="term" value="C:Golgi membrane"/>
    <property type="evidence" value="ECO:0007669"/>
    <property type="project" value="UniProtKB-SubCell"/>
</dbReference>
<evidence type="ECO:0000256" key="5">
    <source>
        <dbReference type="ARBA" id="ARBA00023034"/>
    </source>
</evidence>
<evidence type="ECO:0000256" key="4">
    <source>
        <dbReference type="ARBA" id="ARBA00022968"/>
    </source>
</evidence>
<accession>A0A8B8P5V7</accession>
<keyword evidence="3" id="KW-0328">Glycosyltransferase</keyword>
<organism evidence="7 8">
    <name type="scientific">Rhodamnia argentea</name>
    <dbReference type="NCBI Taxonomy" id="178133"/>
    <lineage>
        <taxon>Eukaryota</taxon>
        <taxon>Viridiplantae</taxon>
        <taxon>Streptophyta</taxon>
        <taxon>Embryophyta</taxon>
        <taxon>Tracheophyta</taxon>
        <taxon>Spermatophyta</taxon>
        <taxon>Magnoliopsida</taxon>
        <taxon>eudicotyledons</taxon>
        <taxon>Gunneridae</taxon>
        <taxon>Pentapetalae</taxon>
        <taxon>rosids</taxon>
        <taxon>malvids</taxon>
        <taxon>Myrtales</taxon>
        <taxon>Myrtaceae</taxon>
        <taxon>Myrtoideae</taxon>
        <taxon>Myrteae</taxon>
        <taxon>Australasian group</taxon>
        <taxon>Rhodamnia</taxon>
    </lineage>
</organism>
<evidence type="ECO:0000256" key="3">
    <source>
        <dbReference type="ARBA" id="ARBA00022676"/>
    </source>
</evidence>
<dbReference type="InterPro" id="IPR040911">
    <property type="entry name" value="Exostosin_GT47"/>
</dbReference>
<dbReference type="KEGG" id="rarg:115740709"/>
<dbReference type="OrthoDB" id="1924787at2759"/>
<keyword evidence="4" id="KW-0812">Transmembrane</keyword>
<keyword evidence="4" id="KW-0735">Signal-anchor</keyword>
<evidence type="ECO:0000313" key="9">
    <source>
        <dbReference type="RefSeq" id="XP_030530137.1"/>
    </source>
</evidence>
<proteinExistence type="inferred from homology"/>
<keyword evidence="3" id="KW-0808">Transferase</keyword>
<dbReference type="InterPro" id="IPR004263">
    <property type="entry name" value="Exostosin"/>
</dbReference>
<protein>
    <submittedName>
        <fullName evidence="8 9">Probable glycosyltransferase At3g07620 isoform X1</fullName>
    </submittedName>
</protein>
<dbReference type="RefSeq" id="XP_030530136.1">
    <property type="nucleotide sequence ID" value="XM_030674276.1"/>
</dbReference>
<comment type="similarity">
    <text evidence="2">Belongs to the glycosyltransferase 47 family.</text>
</comment>
<dbReference type="RefSeq" id="XP_030530137.1">
    <property type="nucleotide sequence ID" value="XM_030674277.1"/>
</dbReference>
<dbReference type="AlphaFoldDB" id="A0A8B8P5V7"/>
<dbReference type="GeneID" id="115740709"/>
<name>A0A8B8P5V7_9MYRT</name>
<dbReference type="PANTHER" id="PTHR11062:SF77">
    <property type="entry name" value="GLYCOSYLTRANSFERASE FAMILY EXOSTOSIN PROTEIN"/>
    <property type="match status" value="1"/>
</dbReference>